<dbReference type="Gene3D" id="3.90.79.10">
    <property type="entry name" value="Nucleoside Triphosphate Pyrophosphohydrolase"/>
    <property type="match status" value="1"/>
</dbReference>
<dbReference type="Proteomes" id="UP000319801">
    <property type="component" value="Unassembled WGS sequence"/>
</dbReference>
<keyword evidence="8" id="KW-0479">Metal-binding</keyword>
<dbReference type="GO" id="GO:0007507">
    <property type="term" value="P:heart development"/>
    <property type="evidence" value="ECO:0007669"/>
    <property type="project" value="TreeGrafter"/>
</dbReference>
<dbReference type="GO" id="GO:0046872">
    <property type="term" value="F:metal ion binding"/>
    <property type="evidence" value="ECO:0007669"/>
    <property type="project" value="UniProtKB-KW"/>
</dbReference>
<dbReference type="CDD" id="cd04666">
    <property type="entry name" value="NUDIX_DIPP2_like_Nudt4"/>
    <property type="match status" value="1"/>
</dbReference>
<dbReference type="PROSITE" id="PS51462">
    <property type="entry name" value="NUDIX"/>
    <property type="match status" value="1"/>
</dbReference>
<comment type="catalytic activity">
    <reaction evidence="14">
        <text>diphospho-myo-inositol polyphosphate + H2O = myo-inositol polyphosphate + phosphate.</text>
        <dbReference type="EC" id="3.6.1.52"/>
    </reaction>
</comment>
<dbReference type="GO" id="GO:0005634">
    <property type="term" value="C:nucleus"/>
    <property type="evidence" value="ECO:0007669"/>
    <property type="project" value="TreeGrafter"/>
</dbReference>
<comment type="subcellular location">
    <subcellularLocation>
        <location evidence="2">Cell junction</location>
    </subcellularLocation>
    <subcellularLocation>
        <location evidence="3">Cytoplasm</location>
    </subcellularLocation>
</comment>
<dbReference type="PANTHER" id="PTHR10372:SF25">
    <property type="entry name" value="PLAKOPHILIN-2"/>
    <property type="match status" value="1"/>
</dbReference>
<dbReference type="InterPro" id="IPR000086">
    <property type="entry name" value="NUDIX_hydrolase_dom"/>
</dbReference>
<feature type="region of interest" description="Disordered" evidence="16">
    <location>
        <begin position="1091"/>
        <end position="1111"/>
    </location>
</feature>
<feature type="domain" description="Nudix hydrolase" evidence="17">
    <location>
        <begin position="822"/>
        <end position="966"/>
    </location>
</feature>
<dbReference type="SUPFAM" id="SSF55811">
    <property type="entry name" value="Nudix"/>
    <property type="match status" value="1"/>
</dbReference>
<dbReference type="GO" id="GO:0005912">
    <property type="term" value="C:adherens junction"/>
    <property type="evidence" value="ECO:0007669"/>
    <property type="project" value="TreeGrafter"/>
</dbReference>
<dbReference type="PROSITE" id="PS00893">
    <property type="entry name" value="NUDIX_BOX"/>
    <property type="match status" value="1"/>
</dbReference>
<dbReference type="FunFam" id="3.90.79.10:FF:000002">
    <property type="entry name" value="diphosphoinositol polyphosphate phosphohydrolase 1"/>
    <property type="match status" value="1"/>
</dbReference>
<comment type="caution">
    <text evidence="18">The sequence shown here is derived from an EMBL/GenBank/DDBJ whole genome shotgun (WGS) entry which is preliminary data.</text>
</comment>
<dbReference type="EMBL" id="VCAZ01000001">
    <property type="protein sequence ID" value="TSK13541.1"/>
    <property type="molecule type" value="Genomic_DNA"/>
</dbReference>
<dbReference type="GO" id="GO:0002934">
    <property type="term" value="P:desmosome organization"/>
    <property type="evidence" value="ECO:0007669"/>
    <property type="project" value="TreeGrafter"/>
</dbReference>
<dbReference type="InterPro" id="IPR047198">
    <property type="entry name" value="DDP-like_NUDIX"/>
</dbReference>
<evidence type="ECO:0000256" key="5">
    <source>
        <dbReference type="ARBA" id="ARBA00008266"/>
    </source>
</evidence>
<gene>
    <name evidence="18" type="ORF">Baya_0415</name>
</gene>
<evidence type="ECO:0000256" key="9">
    <source>
        <dbReference type="ARBA" id="ARBA00022737"/>
    </source>
</evidence>
<protein>
    <recommendedName>
        <fullName evidence="6">diphosphoinositol-polyphosphate diphosphatase</fullName>
        <ecNumber evidence="6">3.6.1.52</ecNumber>
    </recommendedName>
</protein>
<dbReference type="InterPro" id="IPR000225">
    <property type="entry name" value="Armadillo"/>
</dbReference>
<evidence type="ECO:0000256" key="3">
    <source>
        <dbReference type="ARBA" id="ARBA00004496"/>
    </source>
</evidence>
<evidence type="ECO:0000256" key="16">
    <source>
        <dbReference type="SAM" id="MobiDB-lite"/>
    </source>
</evidence>
<evidence type="ECO:0000256" key="10">
    <source>
        <dbReference type="ARBA" id="ARBA00022801"/>
    </source>
</evidence>
<keyword evidence="12" id="KW-0130">Cell adhesion</keyword>
<dbReference type="OrthoDB" id="3245100at2759"/>
<name>A0A556TI66_BAGYA</name>
<dbReference type="PANTHER" id="PTHR10372">
    <property type="entry name" value="PLAKOPHILLIN-RELATED"/>
    <property type="match status" value="1"/>
</dbReference>
<dbReference type="GO" id="GO:0072659">
    <property type="term" value="P:protein localization to plasma membrane"/>
    <property type="evidence" value="ECO:0007669"/>
    <property type="project" value="TreeGrafter"/>
</dbReference>
<feature type="repeat" description="ARM" evidence="15">
    <location>
        <begin position="327"/>
        <end position="363"/>
    </location>
</feature>
<reference evidence="18 19" key="1">
    <citation type="journal article" date="2019" name="Genome Biol. Evol.">
        <title>Whole-Genome Sequencing of the Giant Devil Catfish, Bagarius yarrelli.</title>
        <authorList>
            <person name="Jiang W."/>
            <person name="Lv Y."/>
            <person name="Cheng L."/>
            <person name="Yang K."/>
            <person name="Chao B."/>
            <person name="Wang X."/>
            <person name="Li Y."/>
            <person name="Pan X."/>
            <person name="You X."/>
            <person name="Zhang Y."/>
            <person name="Yang J."/>
            <person name="Li J."/>
            <person name="Zhang X."/>
            <person name="Liu S."/>
            <person name="Sun C."/>
            <person name="Yang J."/>
            <person name="Shi Q."/>
        </authorList>
    </citation>
    <scope>NUCLEOTIDE SEQUENCE [LARGE SCALE GENOMIC DNA]</scope>
    <source>
        <strain evidence="18">JWS20170419001</strain>
        <tissue evidence="18">Muscle</tissue>
    </source>
</reference>
<dbReference type="SUPFAM" id="SSF48371">
    <property type="entry name" value="ARM repeat"/>
    <property type="match status" value="1"/>
</dbReference>
<evidence type="ECO:0000313" key="18">
    <source>
        <dbReference type="EMBL" id="TSK13541.1"/>
    </source>
</evidence>
<evidence type="ECO:0000256" key="15">
    <source>
        <dbReference type="PROSITE-ProRule" id="PRU00259"/>
    </source>
</evidence>
<keyword evidence="10" id="KW-0378">Hydrolase</keyword>
<dbReference type="InterPro" id="IPR016024">
    <property type="entry name" value="ARM-type_fold"/>
</dbReference>
<keyword evidence="7" id="KW-0963">Cytoplasm</keyword>
<evidence type="ECO:0000256" key="11">
    <source>
        <dbReference type="ARBA" id="ARBA00022842"/>
    </source>
</evidence>
<dbReference type="AlphaFoldDB" id="A0A556TI66"/>
<evidence type="ECO:0000256" key="1">
    <source>
        <dbReference type="ARBA" id="ARBA00001946"/>
    </source>
</evidence>
<proteinExistence type="inferred from homology"/>
<dbReference type="GO" id="GO:0014704">
    <property type="term" value="C:intercalated disc"/>
    <property type="evidence" value="ECO:0007669"/>
    <property type="project" value="TreeGrafter"/>
</dbReference>
<evidence type="ECO:0000256" key="6">
    <source>
        <dbReference type="ARBA" id="ARBA00012527"/>
    </source>
</evidence>
<keyword evidence="19" id="KW-1185">Reference proteome</keyword>
<accession>A0A556TI66</accession>
<dbReference type="GO" id="GO:0005737">
    <property type="term" value="C:cytoplasm"/>
    <property type="evidence" value="ECO:0007669"/>
    <property type="project" value="UniProtKB-SubCell"/>
</dbReference>
<evidence type="ECO:0000256" key="2">
    <source>
        <dbReference type="ARBA" id="ARBA00004282"/>
    </source>
</evidence>
<evidence type="ECO:0000313" key="19">
    <source>
        <dbReference type="Proteomes" id="UP000319801"/>
    </source>
</evidence>
<dbReference type="InterPro" id="IPR020084">
    <property type="entry name" value="NUDIX_hydrolase_CS"/>
</dbReference>
<dbReference type="GO" id="GO:0008486">
    <property type="term" value="F:diphosphoinositol-polyphosphate diphosphatase activity"/>
    <property type="evidence" value="ECO:0007669"/>
    <property type="project" value="UniProtKB-EC"/>
</dbReference>
<comment type="similarity">
    <text evidence="4">Belongs to the beta-catenin family.</text>
</comment>
<dbReference type="EC" id="3.6.1.52" evidence="6"/>
<dbReference type="InterPro" id="IPR011989">
    <property type="entry name" value="ARM-like"/>
</dbReference>
<evidence type="ECO:0000256" key="8">
    <source>
        <dbReference type="ARBA" id="ARBA00022723"/>
    </source>
</evidence>
<evidence type="ECO:0000256" key="4">
    <source>
        <dbReference type="ARBA" id="ARBA00005462"/>
    </source>
</evidence>
<comment type="cofactor">
    <cofactor evidence="1">
        <name>Mg(2+)</name>
        <dbReference type="ChEBI" id="CHEBI:18420"/>
    </cofactor>
</comment>
<dbReference type="InterPro" id="IPR028435">
    <property type="entry name" value="Plakophilin/d_Catenin"/>
</dbReference>
<dbReference type="Gene3D" id="1.25.10.10">
    <property type="entry name" value="Leucine-rich Repeat Variant"/>
    <property type="match status" value="1"/>
</dbReference>
<dbReference type="Pfam" id="PF00514">
    <property type="entry name" value="Arm"/>
    <property type="match status" value="2"/>
</dbReference>
<evidence type="ECO:0000256" key="13">
    <source>
        <dbReference type="ARBA" id="ARBA00022949"/>
    </source>
</evidence>
<feature type="compositionally biased region" description="Polar residues" evidence="16">
    <location>
        <begin position="1095"/>
        <end position="1104"/>
    </location>
</feature>
<keyword evidence="13" id="KW-0965">Cell junction</keyword>
<keyword evidence="9" id="KW-0677">Repeat</keyword>
<dbReference type="SMART" id="SM00185">
    <property type="entry name" value="ARM"/>
    <property type="match status" value="7"/>
</dbReference>
<organism evidence="18 19">
    <name type="scientific">Bagarius yarrelli</name>
    <name type="common">Goonch</name>
    <name type="synonym">Bagrus yarrelli</name>
    <dbReference type="NCBI Taxonomy" id="175774"/>
    <lineage>
        <taxon>Eukaryota</taxon>
        <taxon>Metazoa</taxon>
        <taxon>Chordata</taxon>
        <taxon>Craniata</taxon>
        <taxon>Vertebrata</taxon>
        <taxon>Euteleostomi</taxon>
        <taxon>Actinopterygii</taxon>
        <taxon>Neopterygii</taxon>
        <taxon>Teleostei</taxon>
        <taxon>Ostariophysi</taxon>
        <taxon>Siluriformes</taxon>
        <taxon>Sisoridae</taxon>
        <taxon>Sisorinae</taxon>
        <taxon>Bagarius</taxon>
    </lineage>
</organism>
<keyword evidence="11" id="KW-0460">Magnesium</keyword>
<evidence type="ECO:0000259" key="17">
    <source>
        <dbReference type="PROSITE" id="PS51462"/>
    </source>
</evidence>
<evidence type="ECO:0000256" key="7">
    <source>
        <dbReference type="ARBA" id="ARBA00022490"/>
    </source>
</evidence>
<evidence type="ECO:0000256" key="12">
    <source>
        <dbReference type="ARBA" id="ARBA00022889"/>
    </source>
</evidence>
<sequence length="1111" mass="124154">MASDESMFLKTVLALNDSFKSEDTSLALPSENTLTRAAGADDSQRRNRVEQQVQQLTLSRKAKRSMMKGTASISHLATTTPSRSGPVKIFHDHSDTSGKFAVRMNKPHWPDLRFPKHNGGEYGMVRYGSSVNGFTWASAGFTLPALRSVSSVDRLYRTLPMHNSACSEMLRATRPFVSGCNATLQLPYKPVYEDTSDDVFLPDNLYLTPLRAEQQRVFWERQTIPRTHGQHGDAMWLQANTPIVVQEMARRQPSIISTHTAKIAAAQQTDATADSLKSAKQSAPTTMRMAVNSLNENDQETQITAANFIQNQCFSSADAKKRLALVNGIPKLLKILDSDSGEVQQAAAAALRNAVYENNENKMEVKDQEGVAVILRLLKTNRDVETRRQLSGLLWNLSSHDMLKEQLGREAIKPLTDTVLVPCSGITEGEDPKLELLADPEVFLNTTGCLRNVSSAGPNARKSMRDCDNLIDCLVYYIRGTIADYKPDDQALENCVCILHNLTYQYECEVPERIRPLVQESRQKAETETQRPGCLVRRNAKLTGADDGSESECPLLEEKCNPRGVEWLWSSITIRMYLSLLAISNRQLTQEASIGAMQNLTAGIGGCGGVQVSQAMAHIIVQREGGLQQVKKLLQDGEGDVKKAAVCLLKNVSRYKELHSDIIDQVLPELVAMLYTSDTAAVQSSEVTSVCQILNNLSLASVQNARAVLNNGVLPRIIKISSKERHGSTKAGQAASVLLHTLWRHSELHGSFKKIACGGVFEDILRFAGSALTLANPVDSRCLSIYLWGSREKSTLTHTHAYARGVMKFKPNQTRTYDGEGFKQRAACLCFRNEREDEVLLVSSSRHPDQWIVPGGGMEPEEEPCGAAVREVYEEHNKDRKHRTYVYVLTVTETLEAWEDSVNIGSVQVQVEPVGRWFEAFLKRRDRNVSASFQELEEEEELSEEEADEELQLEEYPMLKTLDPKDWKALHLKRCHVMCYDVMYAVIQLSAPTPKLLSVFSAIEILSDPVKRRAFDSVDPTFDNTVPTKAEGKEKFFEVFTRVFERNARRFFTICRPVTPKSRTGAAILFTCVHMSLRTGNCVITEAYEKDKSDGNATENPTRTYSRDESF</sequence>
<dbReference type="InterPro" id="IPR015797">
    <property type="entry name" value="NUDIX_hydrolase-like_dom_sf"/>
</dbReference>
<dbReference type="Pfam" id="PF00293">
    <property type="entry name" value="NUDIX"/>
    <property type="match status" value="1"/>
</dbReference>
<dbReference type="GO" id="GO:0045110">
    <property type="term" value="P:intermediate filament bundle assembly"/>
    <property type="evidence" value="ECO:0007669"/>
    <property type="project" value="TreeGrafter"/>
</dbReference>
<comment type="similarity">
    <text evidence="5">Belongs to the Nudix hydrolase family. DIPP subfamily.</text>
</comment>
<dbReference type="GO" id="GO:0005886">
    <property type="term" value="C:plasma membrane"/>
    <property type="evidence" value="ECO:0007669"/>
    <property type="project" value="TreeGrafter"/>
</dbReference>
<evidence type="ECO:0000256" key="14">
    <source>
        <dbReference type="ARBA" id="ARBA00033994"/>
    </source>
</evidence>
<dbReference type="GO" id="GO:0098609">
    <property type="term" value="P:cell-cell adhesion"/>
    <property type="evidence" value="ECO:0007669"/>
    <property type="project" value="InterPro"/>
</dbReference>
<dbReference type="PROSITE" id="PS50176">
    <property type="entry name" value="ARM_REPEAT"/>
    <property type="match status" value="1"/>
</dbReference>